<keyword evidence="1 2" id="KW-0238">DNA-binding</keyword>
<dbReference type="SUPFAM" id="SSF46689">
    <property type="entry name" value="Homeodomain-like"/>
    <property type="match status" value="1"/>
</dbReference>
<dbReference type="InterPro" id="IPR039532">
    <property type="entry name" value="TetR_C_Firmicutes"/>
</dbReference>
<accession>A0ABW6WEQ0</accession>
<dbReference type="InterPro" id="IPR023772">
    <property type="entry name" value="DNA-bd_HTH_TetR-type_CS"/>
</dbReference>
<evidence type="ECO:0000259" key="3">
    <source>
        <dbReference type="PROSITE" id="PS50977"/>
    </source>
</evidence>
<gene>
    <name evidence="4" type="ORF">ACFY35_20315</name>
</gene>
<dbReference type="Gene3D" id="1.10.357.10">
    <property type="entry name" value="Tetracycline Repressor, domain 2"/>
    <property type="match status" value="1"/>
</dbReference>
<dbReference type="RefSeq" id="WP_157295851.1">
    <property type="nucleotide sequence ID" value="NZ_JBIAZU010000003.1"/>
</dbReference>
<dbReference type="EMBL" id="JBIAZU010000003">
    <property type="protein sequence ID" value="MFF5291792.1"/>
    <property type="molecule type" value="Genomic_DNA"/>
</dbReference>
<feature type="DNA-binding region" description="H-T-H motif" evidence="2">
    <location>
        <begin position="35"/>
        <end position="54"/>
    </location>
</feature>
<name>A0ABW6WEQ0_9ACTN</name>
<dbReference type="InterPro" id="IPR050624">
    <property type="entry name" value="HTH-type_Tx_Regulator"/>
</dbReference>
<dbReference type="InterPro" id="IPR009057">
    <property type="entry name" value="Homeodomain-like_sf"/>
</dbReference>
<sequence length="187" mass="20584">MATLAGNDRRVRRTRRLLQQALVALITERGYERVTVQEVLDRADVGRTTFYAHFRDKDALFASCFDDLRADLERELAAMGGSPPDDPASPIGVIFEHAHRNQPVYRAVGAAHLHDLLFSALRDHLAGHGARLPVEIVAEYHASALVGVLGWWVRAGFPHGPEAMARMCREMTQPGVMAALTEIHAGG</sequence>
<evidence type="ECO:0000256" key="1">
    <source>
        <dbReference type="ARBA" id="ARBA00023125"/>
    </source>
</evidence>
<feature type="domain" description="HTH tetR-type" evidence="3">
    <location>
        <begin position="12"/>
        <end position="72"/>
    </location>
</feature>
<evidence type="ECO:0000256" key="2">
    <source>
        <dbReference type="PROSITE-ProRule" id="PRU00335"/>
    </source>
</evidence>
<dbReference type="Pfam" id="PF00440">
    <property type="entry name" value="TetR_N"/>
    <property type="match status" value="1"/>
</dbReference>
<evidence type="ECO:0000313" key="5">
    <source>
        <dbReference type="Proteomes" id="UP001602245"/>
    </source>
</evidence>
<dbReference type="Proteomes" id="UP001602245">
    <property type="component" value="Unassembled WGS sequence"/>
</dbReference>
<proteinExistence type="predicted"/>
<dbReference type="PANTHER" id="PTHR43479">
    <property type="entry name" value="ACREF/ENVCD OPERON REPRESSOR-RELATED"/>
    <property type="match status" value="1"/>
</dbReference>
<comment type="caution">
    <text evidence="4">The sequence shown here is derived from an EMBL/GenBank/DDBJ whole genome shotgun (WGS) entry which is preliminary data.</text>
</comment>
<keyword evidence="5" id="KW-1185">Reference proteome</keyword>
<dbReference type="PANTHER" id="PTHR43479:SF7">
    <property type="entry name" value="TETR-FAMILY TRANSCRIPTIONAL REGULATOR"/>
    <property type="match status" value="1"/>
</dbReference>
<dbReference type="PROSITE" id="PS01081">
    <property type="entry name" value="HTH_TETR_1"/>
    <property type="match status" value="1"/>
</dbReference>
<organism evidence="4 5">
    <name type="scientific">Paractinoplanes globisporus</name>
    <dbReference type="NCBI Taxonomy" id="113565"/>
    <lineage>
        <taxon>Bacteria</taxon>
        <taxon>Bacillati</taxon>
        <taxon>Actinomycetota</taxon>
        <taxon>Actinomycetes</taxon>
        <taxon>Micromonosporales</taxon>
        <taxon>Micromonosporaceae</taxon>
        <taxon>Paractinoplanes</taxon>
    </lineage>
</organism>
<protein>
    <submittedName>
        <fullName evidence="4">TetR/AcrR family transcriptional regulator</fullName>
    </submittedName>
</protein>
<dbReference type="PROSITE" id="PS50977">
    <property type="entry name" value="HTH_TETR_2"/>
    <property type="match status" value="1"/>
</dbReference>
<evidence type="ECO:0000313" key="4">
    <source>
        <dbReference type="EMBL" id="MFF5291792.1"/>
    </source>
</evidence>
<reference evidence="4 5" key="1">
    <citation type="submission" date="2024-10" db="EMBL/GenBank/DDBJ databases">
        <title>The Natural Products Discovery Center: Release of the First 8490 Sequenced Strains for Exploring Actinobacteria Biosynthetic Diversity.</title>
        <authorList>
            <person name="Kalkreuter E."/>
            <person name="Kautsar S.A."/>
            <person name="Yang D."/>
            <person name="Bader C.D."/>
            <person name="Teijaro C.N."/>
            <person name="Fluegel L."/>
            <person name="Davis C.M."/>
            <person name="Simpson J.R."/>
            <person name="Lauterbach L."/>
            <person name="Steele A.D."/>
            <person name="Gui C."/>
            <person name="Meng S."/>
            <person name="Li G."/>
            <person name="Viehrig K."/>
            <person name="Ye F."/>
            <person name="Su P."/>
            <person name="Kiefer A.F."/>
            <person name="Nichols A."/>
            <person name="Cepeda A.J."/>
            <person name="Yan W."/>
            <person name="Fan B."/>
            <person name="Jiang Y."/>
            <person name="Adhikari A."/>
            <person name="Zheng C.-J."/>
            <person name="Schuster L."/>
            <person name="Cowan T.M."/>
            <person name="Smanski M.J."/>
            <person name="Chevrette M.G."/>
            <person name="De Carvalho L.P.S."/>
            <person name="Shen B."/>
        </authorList>
    </citation>
    <scope>NUCLEOTIDE SEQUENCE [LARGE SCALE GENOMIC DNA]</scope>
    <source>
        <strain evidence="4 5">NPDC000087</strain>
    </source>
</reference>
<dbReference type="PRINTS" id="PR00455">
    <property type="entry name" value="HTHTETR"/>
</dbReference>
<dbReference type="Pfam" id="PF14278">
    <property type="entry name" value="TetR_C_8"/>
    <property type="match status" value="1"/>
</dbReference>
<dbReference type="InterPro" id="IPR001647">
    <property type="entry name" value="HTH_TetR"/>
</dbReference>